<dbReference type="GeneID" id="77945601"/>
<protein>
    <submittedName>
        <fullName evidence="1">Uncharacterized protein</fullName>
    </submittedName>
</protein>
<sequence length="60" mass="6842">MTENEPRIKGNWREATNKAIAANLVSSIEQLLGGTASHYYVSDRTTKHEKIVIEFNHENK</sequence>
<organism evidence="1 2">
    <name type="scientific">Synechococcus phage S-H9-2</name>
    <dbReference type="NCBI Taxonomy" id="2783669"/>
    <lineage>
        <taxon>Viruses</taxon>
        <taxon>Duplodnaviria</taxon>
        <taxon>Heunggongvirae</taxon>
        <taxon>Uroviricota</taxon>
        <taxon>Caudoviricetes</taxon>
        <taxon>Pantevenvirales</taxon>
        <taxon>Kyanoviridae</taxon>
        <taxon>Yushanluvirus</taxon>
        <taxon>Yushanluvirus satich</taxon>
    </lineage>
</organism>
<accession>A0A873WGA8</accession>
<keyword evidence="2" id="KW-1185">Reference proteome</keyword>
<dbReference type="RefSeq" id="YP_010669431.1">
    <property type="nucleotide sequence ID" value="NC_070960.1"/>
</dbReference>
<evidence type="ECO:0000313" key="2">
    <source>
        <dbReference type="Proteomes" id="UP000662754"/>
    </source>
</evidence>
<reference evidence="1" key="1">
    <citation type="submission" date="2020-10" db="EMBL/GenBank/DDBJ databases">
        <title>The Isolation and Genome Sequence of a Novel Cyanophage S-H9-2 from the Yellow Sea, China.</title>
        <authorList>
            <person name="Jiang T."/>
            <person name="Luo L."/>
        </authorList>
    </citation>
    <scope>NUCLEOTIDE SEQUENCE</scope>
</reference>
<dbReference type="EMBL" id="MW147367">
    <property type="protein sequence ID" value="QPB08446.1"/>
    <property type="molecule type" value="Genomic_DNA"/>
</dbReference>
<proteinExistence type="predicted"/>
<name>A0A873WGA8_9CAUD</name>
<dbReference type="Proteomes" id="UP000662754">
    <property type="component" value="Segment"/>
</dbReference>
<dbReference type="KEGG" id="vg:77945601"/>
<evidence type="ECO:0000313" key="1">
    <source>
        <dbReference type="EMBL" id="QPB08446.1"/>
    </source>
</evidence>